<name>A0A1G4JS66_9SACH</name>
<sequence length="393" mass="43289">MDCSDLGGSRKITFDVKSAEGSGLQFPIGRASLKDPERLDRENNFLFHEKSLSKKHAVLCIKRLFPAAKDPYVPLLDQFRISVQDLGSTHGLVDLQSQDSDTKIIDLRNGERFGLIKLYQPIAAGQSRGAKLKFQVFLKTNEEHPDSGTLDLILSNVTYDDSPFVSRPTTMGAKEISSSSSSSELNFSEDFDLELENYERCDSREDECSNNERRMVVGNDEAEGEEEEDDDEDDADDDAMEELCHTERPQNLLFVADEELGVDREPSGVAITILDSPIKNTTPSPDTEAQASRETTPQCYDCATAVDVPDEDEFDAVTDDSACETRKKRCLDVEDDEIVVIEEVKKIKLSTGSPEETQPLPVDTKKIIVGSMLGFVAGSVGTLGLLVGIANMG</sequence>
<evidence type="ECO:0000313" key="3">
    <source>
        <dbReference type="EMBL" id="SCU93697.1"/>
    </source>
</evidence>
<feature type="transmembrane region" description="Helical" evidence="2">
    <location>
        <begin position="367"/>
        <end position="390"/>
    </location>
</feature>
<keyword evidence="4" id="KW-1185">Reference proteome</keyword>
<evidence type="ECO:0000313" key="4">
    <source>
        <dbReference type="Proteomes" id="UP000189911"/>
    </source>
</evidence>
<feature type="compositionally biased region" description="Basic and acidic residues" evidence="1">
    <location>
        <begin position="202"/>
        <end position="215"/>
    </location>
</feature>
<keyword evidence="2" id="KW-1133">Transmembrane helix</keyword>
<dbReference type="Proteomes" id="UP000189911">
    <property type="component" value="Chromosome E"/>
</dbReference>
<feature type="region of interest" description="Disordered" evidence="1">
    <location>
        <begin position="202"/>
        <end position="239"/>
    </location>
</feature>
<feature type="compositionally biased region" description="Acidic residues" evidence="1">
    <location>
        <begin position="220"/>
        <end position="239"/>
    </location>
</feature>
<gene>
    <name evidence="3" type="ORF">LANO_0E04566G</name>
</gene>
<evidence type="ECO:0000256" key="1">
    <source>
        <dbReference type="SAM" id="MobiDB-lite"/>
    </source>
</evidence>
<keyword evidence="2" id="KW-0472">Membrane</keyword>
<dbReference type="OrthoDB" id="4068945at2759"/>
<organism evidence="3 4">
    <name type="scientific">Lachancea nothofagi CBS 11611</name>
    <dbReference type="NCBI Taxonomy" id="1266666"/>
    <lineage>
        <taxon>Eukaryota</taxon>
        <taxon>Fungi</taxon>
        <taxon>Dikarya</taxon>
        <taxon>Ascomycota</taxon>
        <taxon>Saccharomycotina</taxon>
        <taxon>Saccharomycetes</taxon>
        <taxon>Saccharomycetales</taxon>
        <taxon>Saccharomycetaceae</taxon>
        <taxon>Lachancea</taxon>
    </lineage>
</organism>
<protein>
    <submittedName>
        <fullName evidence="3">LANO_0E04566g1_1</fullName>
    </submittedName>
</protein>
<reference evidence="4" key="1">
    <citation type="submission" date="2016-03" db="EMBL/GenBank/DDBJ databases">
        <authorList>
            <person name="Devillers Hugo."/>
        </authorList>
    </citation>
    <scope>NUCLEOTIDE SEQUENCE [LARGE SCALE GENOMIC DNA]</scope>
</reference>
<feature type="region of interest" description="Disordered" evidence="1">
    <location>
        <begin position="276"/>
        <end position="295"/>
    </location>
</feature>
<proteinExistence type="predicted"/>
<feature type="compositionally biased region" description="Polar residues" evidence="1">
    <location>
        <begin position="278"/>
        <end position="295"/>
    </location>
</feature>
<evidence type="ECO:0000256" key="2">
    <source>
        <dbReference type="SAM" id="Phobius"/>
    </source>
</evidence>
<dbReference type="AlphaFoldDB" id="A0A1G4JS66"/>
<accession>A0A1G4JS66</accession>
<dbReference type="EMBL" id="LT598451">
    <property type="protein sequence ID" value="SCU93697.1"/>
    <property type="molecule type" value="Genomic_DNA"/>
</dbReference>
<keyword evidence="2" id="KW-0812">Transmembrane</keyword>